<dbReference type="Pfam" id="PF04285">
    <property type="entry name" value="DUF444"/>
    <property type="match status" value="2"/>
</dbReference>
<evidence type="ECO:0000256" key="1">
    <source>
        <dbReference type="HAMAP-Rule" id="MF_01232"/>
    </source>
</evidence>
<organism evidence="3 4">
    <name type="scientific">Virgibacillus byunsanensis</name>
    <dbReference type="NCBI Taxonomy" id="570945"/>
    <lineage>
        <taxon>Bacteria</taxon>
        <taxon>Bacillati</taxon>
        <taxon>Bacillota</taxon>
        <taxon>Bacilli</taxon>
        <taxon>Bacillales</taxon>
        <taxon>Bacillaceae</taxon>
        <taxon>Virgibacillus</taxon>
    </lineage>
</organism>
<protein>
    <recommendedName>
        <fullName evidence="1">UPF0229 protein ACFQ3N_15820</fullName>
    </recommendedName>
</protein>
<dbReference type="PANTHER" id="PTHR30510:SF2">
    <property type="entry name" value="UPF0229 PROTEIN YEAH"/>
    <property type="match status" value="1"/>
</dbReference>
<reference evidence="4" key="1">
    <citation type="journal article" date="2019" name="Int. J. Syst. Evol. Microbiol.">
        <title>The Global Catalogue of Microorganisms (GCM) 10K type strain sequencing project: providing services to taxonomists for standard genome sequencing and annotation.</title>
        <authorList>
            <consortium name="The Broad Institute Genomics Platform"/>
            <consortium name="The Broad Institute Genome Sequencing Center for Infectious Disease"/>
            <person name="Wu L."/>
            <person name="Ma J."/>
        </authorList>
    </citation>
    <scope>NUCLEOTIDE SEQUENCE [LARGE SCALE GENOMIC DNA]</scope>
    <source>
        <strain evidence="4">CCUG 56754</strain>
    </source>
</reference>
<feature type="region of interest" description="Disordered" evidence="2">
    <location>
        <begin position="1"/>
        <end position="28"/>
    </location>
</feature>
<comment type="similarity">
    <text evidence="1">Belongs to the UPF0229 family.</text>
</comment>
<dbReference type="SUPFAM" id="SSF53300">
    <property type="entry name" value="vWA-like"/>
    <property type="match status" value="1"/>
</dbReference>
<dbReference type="InterPro" id="IPR036465">
    <property type="entry name" value="vWFA_dom_sf"/>
</dbReference>
<comment type="caution">
    <text evidence="3">The sequence shown here is derived from an EMBL/GenBank/DDBJ whole genome shotgun (WGS) entry which is preliminary data.</text>
</comment>
<dbReference type="RefSeq" id="WP_390363507.1">
    <property type="nucleotide sequence ID" value="NZ_JBHTKJ010000048.1"/>
</dbReference>
<accession>A0ABW3LR55</accession>
<dbReference type="PANTHER" id="PTHR30510">
    <property type="entry name" value="UPF0229 PROTEIN YEAH"/>
    <property type="match status" value="1"/>
</dbReference>
<dbReference type="NCBIfam" id="TIGR02877">
    <property type="entry name" value="spore_yhbH"/>
    <property type="match status" value="1"/>
</dbReference>
<dbReference type="HAMAP" id="MF_01232">
    <property type="entry name" value="UPF0229"/>
    <property type="match status" value="1"/>
</dbReference>
<name>A0ABW3LR55_9BACI</name>
<evidence type="ECO:0000313" key="4">
    <source>
        <dbReference type="Proteomes" id="UP001597040"/>
    </source>
</evidence>
<dbReference type="Proteomes" id="UP001597040">
    <property type="component" value="Unassembled WGS sequence"/>
</dbReference>
<evidence type="ECO:0000256" key="2">
    <source>
        <dbReference type="SAM" id="MobiDB-lite"/>
    </source>
</evidence>
<dbReference type="InterPro" id="IPR006698">
    <property type="entry name" value="UPF0229"/>
</dbReference>
<dbReference type="EMBL" id="JBHTKJ010000048">
    <property type="protein sequence ID" value="MFD1039851.1"/>
    <property type="molecule type" value="Genomic_DNA"/>
</dbReference>
<feature type="region of interest" description="Disordered" evidence="2">
    <location>
        <begin position="77"/>
        <end position="116"/>
    </location>
</feature>
<proteinExistence type="inferred from homology"/>
<sequence>MQEKKESFAVSQENWSLHRKGHQDQQRHMDKVKEAIKNNLPDLISEENIIMSNGKDVIKIPIRSLDEYKIRYNYNKSKHVGQGDGDSQVGDVVARGPSDKQNSGSGNGRKAGEQPGQDYYEADVSLDEIEDVLFKELELPNLQQKEQAEITIDEVEFNDVRKKGLMGNIDKKRTILTAIKRNARDGKPGITPIHNDDLRFKTWNDVIKPESKAVVLAMMDTSASMGNFEKYVARSFFFWMTRFLRSKYETVEIAFIAHHTEAKVVTEEGFFSKGESGGTICSSAYYKALELIEEQYNPNRYNIYPFHFSDGENVISDNTKCIKLVNEIMDVSNMFGYGEVNGYSRTSTLMRAYKEIEDPKFRHYILKEKRDVYDAMKSFFKKEAVTT</sequence>
<evidence type="ECO:0000313" key="3">
    <source>
        <dbReference type="EMBL" id="MFD1039851.1"/>
    </source>
</evidence>
<keyword evidence="4" id="KW-1185">Reference proteome</keyword>
<dbReference type="InterPro" id="IPR014230">
    <property type="entry name" value="Spore_YhbH"/>
</dbReference>
<gene>
    <name evidence="3" type="primary">yhbH</name>
    <name evidence="3" type="ORF">ACFQ3N_15820</name>
</gene>